<dbReference type="EMBL" id="MU853236">
    <property type="protein sequence ID" value="KAK4120783.1"/>
    <property type="molecule type" value="Genomic_DNA"/>
</dbReference>
<organism evidence="2 3">
    <name type="scientific">Parathielavia appendiculata</name>
    <dbReference type="NCBI Taxonomy" id="2587402"/>
    <lineage>
        <taxon>Eukaryota</taxon>
        <taxon>Fungi</taxon>
        <taxon>Dikarya</taxon>
        <taxon>Ascomycota</taxon>
        <taxon>Pezizomycotina</taxon>
        <taxon>Sordariomycetes</taxon>
        <taxon>Sordariomycetidae</taxon>
        <taxon>Sordariales</taxon>
        <taxon>Chaetomiaceae</taxon>
        <taxon>Parathielavia</taxon>
    </lineage>
</organism>
<evidence type="ECO:0000313" key="3">
    <source>
        <dbReference type="Proteomes" id="UP001302602"/>
    </source>
</evidence>
<dbReference type="PANTHER" id="PTHR24148:SF82">
    <property type="entry name" value="HETEROKARYON INCOMPATIBILITY DOMAIN-CONTAINING PROTEIN"/>
    <property type="match status" value="1"/>
</dbReference>
<dbReference type="PANTHER" id="PTHR24148">
    <property type="entry name" value="ANKYRIN REPEAT DOMAIN-CONTAINING PROTEIN 39 HOMOLOG-RELATED"/>
    <property type="match status" value="1"/>
</dbReference>
<reference evidence="2" key="1">
    <citation type="journal article" date="2023" name="Mol. Phylogenet. Evol.">
        <title>Genome-scale phylogeny and comparative genomics of the fungal order Sordariales.</title>
        <authorList>
            <person name="Hensen N."/>
            <person name="Bonometti L."/>
            <person name="Westerberg I."/>
            <person name="Brannstrom I.O."/>
            <person name="Guillou S."/>
            <person name="Cros-Aarteil S."/>
            <person name="Calhoun S."/>
            <person name="Haridas S."/>
            <person name="Kuo A."/>
            <person name="Mondo S."/>
            <person name="Pangilinan J."/>
            <person name="Riley R."/>
            <person name="LaButti K."/>
            <person name="Andreopoulos B."/>
            <person name="Lipzen A."/>
            <person name="Chen C."/>
            <person name="Yan M."/>
            <person name="Daum C."/>
            <person name="Ng V."/>
            <person name="Clum A."/>
            <person name="Steindorff A."/>
            <person name="Ohm R.A."/>
            <person name="Martin F."/>
            <person name="Silar P."/>
            <person name="Natvig D.O."/>
            <person name="Lalanne C."/>
            <person name="Gautier V."/>
            <person name="Ament-Velasquez S.L."/>
            <person name="Kruys A."/>
            <person name="Hutchinson M.I."/>
            <person name="Powell A.J."/>
            <person name="Barry K."/>
            <person name="Miller A.N."/>
            <person name="Grigoriev I.V."/>
            <person name="Debuchy R."/>
            <person name="Gladieux P."/>
            <person name="Hiltunen Thoren M."/>
            <person name="Johannesson H."/>
        </authorList>
    </citation>
    <scope>NUCLEOTIDE SEQUENCE</scope>
    <source>
        <strain evidence="2">CBS 731.68</strain>
    </source>
</reference>
<dbReference type="Pfam" id="PF06985">
    <property type="entry name" value="HET"/>
    <property type="match status" value="1"/>
</dbReference>
<evidence type="ECO:0000313" key="2">
    <source>
        <dbReference type="EMBL" id="KAK4120783.1"/>
    </source>
</evidence>
<protein>
    <submittedName>
        <fullName evidence="2">HET-domain-containing protein</fullName>
    </submittedName>
</protein>
<comment type="caution">
    <text evidence="2">The sequence shown here is derived from an EMBL/GenBank/DDBJ whole genome shotgun (WGS) entry which is preliminary data.</text>
</comment>
<feature type="non-terminal residue" evidence="2">
    <location>
        <position position="1"/>
    </location>
</feature>
<feature type="non-terminal residue" evidence="2">
    <location>
        <position position="171"/>
    </location>
</feature>
<dbReference type="GeneID" id="87824535"/>
<evidence type="ECO:0000259" key="1">
    <source>
        <dbReference type="Pfam" id="PF06985"/>
    </source>
</evidence>
<dbReference type="InterPro" id="IPR010730">
    <property type="entry name" value="HET"/>
</dbReference>
<keyword evidence="3" id="KW-1185">Reference proteome</keyword>
<accession>A0AAN6TU92</accession>
<proteinExistence type="predicted"/>
<dbReference type="InterPro" id="IPR052895">
    <property type="entry name" value="HetReg/Transcr_Mod"/>
</dbReference>
<reference evidence="2" key="2">
    <citation type="submission" date="2023-05" db="EMBL/GenBank/DDBJ databases">
        <authorList>
            <consortium name="Lawrence Berkeley National Laboratory"/>
            <person name="Steindorff A."/>
            <person name="Hensen N."/>
            <person name="Bonometti L."/>
            <person name="Westerberg I."/>
            <person name="Brannstrom I.O."/>
            <person name="Guillou S."/>
            <person name="Cros-Aarteil S."/>
            <person name="Calhoun S."/>
            <person name="Haridas S."/>
            <person name="Kuo A."/>
            <person name="Mondo S."/>
            <person name="Pangilinan J."/>
            <person name="Riley R."/>
            <person name="Labutti K."/>
            <person name="Andreopoulos B."/>
            <person name="Lipzen A."/>
            <person name="Chen C."/>
            <person name="Yanf M."/>
            <person name="Daum C."/>
            <person name="Ng V."/>
            <person name="Clum A."/>
            <person name="Ohm R."/>
            <person name="Martin F."/>
            <person name="Silar P."/>
            <person name="Natvig D."/>
            <person name="Lalanne C."/>
            <person name="Gautier V."/>
            <person name="Ament-Velasquez S.L."/>
            <person name="Kruys A."/>
            <person name="Hutchinson M.I."/>
            <person name="Powell A.J."/>
            <person name="Barry K."/>
            <person name="Miller A.N."/>
            <person name="Grigoriev I.V."/>
            <person name="Debuchy R."/>
            <person name="Gladieux P."/>
            <person name="Thoren M.H."/>
            <person name="Johannesson H."/>
        </authorList>
    </citation>
    <scope>NUCLEOTIDE SEQUENCE</scope>
    <source>
        <strain evidence="2">CBS 731.68</strain>
    </source>
</reference>
<gene>
    <name evidence="2" type="ORF">N657DRAFT_534468</name>
</gene>
<dbReference type="AlphaFoldDB" id="A0AAN6TU92"/>
<dbReference type="Proteomes" id="UP001302602">
    <property type="component" value="Unassembled WGS sequence"/>
</dbReference>
<name>A0AAN6TU92_9PEZI</name>
<sequence length="171" mass="19581">LDCATRQIRLLKPEPVLRSPTLKARIRHVTLTSRPTHEALLYTWGSPVDRRPMSLDGFNVAVTANLSSALQHLRHEDHPRVLSVDALCINQDDKDERRELVLIMRDIYEAATKVLAWLGEASKDSDLAMDLVDKGMADKVLQRQSRESSAFKKLCPRPYWTRIWILQELAV</sequence>
<feature type="domain" description="Heterokaryon incompatibility" evidence="1">
    <location>
        <begin position="38"/>
        <end position="168"/>
    </location>
</feature>
<dbReference type="RefSeq" id="XP_062644554.1">
    <property type="nucleotide sequence ID" value="XM_062787765.1"/>
</dbReference>